<dbReference type="SUPFAM" id="SSF53850">
    <property type="entry name" value="Periplasmic binding protein-like II"/>
    <property type="match status" value="1"/>
</dbReference>
<reference evidence="7" key="1">
    <citation type="submission" date="2006-01" db="EMBL/GenBank/DDBJ databases">
        <title>Genome of the cyst-dividing bacterium Ramlibacter tataouinensis.</title>
        <authorList>
            <person name="Barakat M."/>
            <person name="Ortet P."/>
            <person name="De Luca G."/>
            <person name="Jourlin-Castelli C."/>
            <person name="Ansaldi M."/>
            <person name="Py B."/>
            <person name="Fichant G."/>
            <person name="Coutinho P."/>
            <person name="Voulhoux R."/>
            <person name="Bastien O."/>
            <person name="Roy S."/>
            <person name="Marechal E."/>
            <person name="Henrissat B."/>
            <person name="Quentin Y."/>
            <person name="Noirot P."/>
            <person name="Filloux A."/>
            <person name="Mejean V."/>
            <person name="DuBow M."/>
            <person name="Barras F."/>
            <person name="Heulin T."/>
        </authorList>
    </citation>
    <scope>NUCLEOTIDE SEQUENCE [LARGE SCALE GENOMIC DNA]</scope>
    <source>
        <strain evidence="7">ATCC BAA-407 / DSM 14655 / LMG 21543 / TTB310</strain>
    </source>
</reference>
<dbReference type="PATRIC" id="fig|365046.3.peg.154"/>
<evidence type="ECO:0000256" key="4">
    <source>
        <dbReference type="ARBA" id="ARBA00023163"/>
    </source>
</evidence>
<dbReference type="Gene3D" id="3.40.190.10">
    <property type="entry name" value="Periplasmic binding protein-like II"/>
    <property type="match status" value="2"/>
</dbReference>
<evidence type="ECO:0000259" key="5">
    <source>
        <dbReference type="PROSITE" id="PS50931"/>
    </source>
</evidence>
<evidence type="ECO:0000256" key="1">
    <source>
        <dbReference type="ARBA" id="ARBA00009437"/>
    </source>
</evidence>
<dbReference type="GO" id="GO:0003700">
    <property type="term" value="F:DNA-binding transcription factor activity"/>
    <property type="evidence" value="ECO:0007669"/>
    <property type="project" value="InterPro"/>
</dbReference>
<keyword evidence="2" id="KW-0805">Transcription regulation</keyword>
<dbReference type="PANTHER" id="PTHR30126">
    <property type="entry name" value="HTH-TYPE TRANSCRIPTIONAL REGULATOR"/>
    <property type="match status" value="1"/>
</dbReference>
<keyword evidence="3" id="KW-0238">DNA-binding</keyword>
<evidence type="ECO:0000256" key="2">
    <source>
        <dbReference type="ARBA" id="ARBA00023015"/>
    </source>
</evidence>
<comment type="similarity">
    <text evidence="1">Belongs to the LysR transcriptional regulatory family.</text>
</comment>
<dbReference type="RefSeq" id="WP_013899445.1">
    <property type="nucleotide sequence ID" value="NC_015677.1"/>
</dbReference>
<proteinExistence type="inferred from homology"/>
<dbReference type="SUPFAM" id="SSF46785">
    <property type="entry name" value="Winged helix' DNA-binding domain"/>
    <property type="match status" value="1"/>
</dbReference>
<dbReference type="InterPro" id="IPR000847">
    <property type="entry name" value="LysR_HTH_N"/>
</dbReference>
<dbReference type="HOGENOM" id="CLU_039613_6_5_4"/>
<sequence length="296" mass="31960">MKLSFFATLDAVLRTGSLAGAAREMHVTPSAVSMQMKQLETHFGQPLFDRSGLSVRARPIALEIAETMRETLGRLESLRRRTGARVEGQVRLGVIETMQATLLPAAMVWLRAQHPALHVRPVRGRSVELLEAVKGGELDAAVVVQPSTGGSQRLLWHPVLHRELVLLAPPDAVEARAPALLKAHEWIRFDPETGTGRLAARWVRKHAPGARPTIDLQSVHAIVAMVSAGLGVSVVPEPDARTAQAHRVRIVRLGRDAPTLQVALVARPADADGRKLQALRDAMAAALVQAAGGARR</sequence>
<feature type="domain" description="HTH lysR-type" evidence="5">
    <location>
        <begin position="1"/>
        <end position="58"/>
    </location>
</feature>
<dbReference type="eggNOG" id="COG0583">
    <property type="taxonomic scope" value="Bacteria"/>
</dbReference>
<evidence type="ECO:0000313" key="7">
    <source>
        <dbReference type="Proteomes" id="UP000008385"/>
    </source>
</evidence>
<dbReference type="InterPro" id="IPR005119">
    <property type="entry name" value="LysR_subst-bd"/>
</dbReference>
<evidence type="ECO:0000256" key="3">
    <source>
        <dbReference type="ARBA" id="ARBA00023125"/>
    </source>
</evidence>
<reference evidence="6 7" key="2">
    <citation type="journal article" date="2011" name="PLoS ONE">
        <title>The Cyst-Dividing Bacterium Ramlibacter tataouinensis TTB310 Genome Reveals a Well-Stocked Toolbox for Adaptation to a Desert Environment.</title>
        <authorList>
            <person name="De Luca G."/>
            <person name="Barakat M."/>
            <person name="Ortet P."/>
            <person name="Fochesato S."/>
            <person name="Jourlin-Castelli C."/>
            <person name="Ansaldi M."/>
            <person name="Py B."/>
            <person name="Fichant G."/>
            <person name="Coutinho P.M."/>
            <person name="Voulhoux R."/>
            <person name="Bastien O."/>
            <person name="Marechal E."/>
            <person name="Henrissat B."/>
            <person name="Quentin Y."/>
            <person name="Noirot P."/>
            <person name="Filloux A."/>
            <person name="Mejean V."/>
            <person name="Dubow M.S."/>
            <person name="Barras F."/>
            <person name="Barbe V."/>
            <person name="Weissenbach J."/>
            <person name="Mihalcescu I."/>
            <person name="Vermeglio A."/>
            <person name="Achouak W."/>
            <person name="Heulin T."/>
        </authorList>
    </citation>
    <scope>NUCLEOTIDE SEQUENCE [LARGE SCALE GENOMIC DNA]</scope>
    <source>
        <strain evidence="7">ATCC BAA-407 / DSM 14655 / LMG 21543 / TTB310</strain>
    </source>
</reference>
<name>F5Y3C5_RAMTT</name>
<dbReference type="PRINTS" id="PR00039">
    <property type="entry name" value="HTHLYSR"/>
</dbReference>
<dbReference type="GO" id="GO:0000976">
    <property type="term" value="F:transcription cis-regulatory region binding"/>
    <property type="evidence" value="ECO:0007669"/>
    <property type="project" value="TreeGrafter"/>
</dbReference>
<dbReference type="STRING" id="365046.Rta_01490"/>
<dbReference type="Pfam" id="PF00126">
    <property type="entry name" value="HTH_1"/>
    <property type="match status" value="1"/>
</dbReference>
<keyword evidence="4" id="KW-0804">Transcription</keyword>
<dbReference type="KEGG" id="rta:Rta_01490"/>
<dbReference type="InterPro" id="IPR036388">
    <property type="entry name" value="WH-like_DNA-bd_sf"/>
</dbReference>
<evidence type="ECO:0000313" key="6">
    <source>
        <dbReference type="EMBL" id="AEG91212.1"/>
    </source>
</evidence>
<keyword evidence="7" id="KW-1185">Reference proteome</keyword>
<dbReference type="PANTHER" id="PTHR30126:SF94">
    <property type="entry name" value="LYSR FAMILY TRANSCRIPTIONAL REGULATOR"/>
    <property type="match status" value="1"/>
</dbReference>
<accession>F5Y3C5</accession>
<dbReference type="EMBL" id="CP000245">
    <property type="protein sequence ID" value="AEG91212.1"/>
    <property type="molecule type" value="Genomic_DNA"/>
</dbReference>
<dbReference type="InterPro" id="IPR036390">
    <property type="entry name" value="WH_DNA-bd_sf"/>
</dbReference>
<dbReference type="AlphaFoldDB" id="F5Y3C5"/>
<dbReference type="Gene3D" id="1.10.10.10">
    <property type="entry name" value="Winged helix-like DNA-binding domain superfamily/Winged helix DNA-binding domain"/>
    <property type="match status" value="1"/>
</dbReference>
<dbReference type="PROSITE" id="PS50931">
    <property type="entry name" value="HTH_LYSR"/>
    <property type="match status" value="1"/>
</dbReference>
<dbReference type="Pfam" id="PF03466">
    <property type="entry name" value="LysR_substrate"/>
    <property type="match status" value="1"/>
</dbReference>
<dbReference type="Proteomes" id="UP000008385">
    <property type="component" value="Chromosome"/>
</dbReference>
<organism evidence="6 7">
    <name type="scientific">Ramlibacter tataouinensis (strain ATCC BAA-407 / DSM 14655 / LMG 21543 / TTB310)</name>
    <dbReference type="NCBI Taxonomy" id="365046"/>
    <lineage>
        <taxon>Bacteria</taxon>
        <taxon>Pseudomonadati</taxon>
        <taxon>Pseudomonadota</taxon>
        <taxon>Betaproteobacteria</taxon>
        <taxon>Burkholderiales</taxon>
        <taxon>Comamonadaceae</taxon>
        <taxon>Ramlibacter</taxon>
    </lineage>
</organism>
<gene>
    <name evidence="6" type="ordered locus">Rta_01490</name>
</gene>
<dbReference type="OrthoDB" id="8707631at2"/>
<protein>
    <submittedName>
        <fullName evidence="6">Transcriptional regulator, LysR family-like protein</fullName>
    </submittedName>
</protein>